<sequence>MRPEEATAGSLRTLTIEYEQATLAQLDHESVTVGADCGTDAAGATVNEALPGRLTNLSVSEPESQLTLQFDGSASIGVRDELVVQYTGAELSADT</sequence>
<dbReference type="AlphaFoldDB" id="A0AAJ4R9N6"/>
<keyword evidence="2" id="KW-1185">Reference proteome</keyword>
<evidence type="ECO:0000313" key="2">
    <source>
        <dbReference type="Proteomes" id="UP000270581"/>
    </source>
</evidence>
<accession>A0AAJ4R9N6</accession>
<gene>
    <name evidence="1" type="ORF">Nmn1133_10835</name>
</gene>
<organism evidence="1 2">
    <name type="scientific">Halosegnis longus</name>
    <dbReference type="NCBI Taxonomy" id="2216012"/>
    <lineage>
        <taxon>Archaea</taxon>
        <taxon>Methanobacteriati</taxon>
        <taxon>Methanobacteriota</taxon>
        <taxon>Stenosarchaea group</taxon>
        <taxon>Halobacteria</taxon>
        <taxon>Halobacteriales</taxon>
        <taxon>Natronomonadaceae</taxon>
        <taxon>Halosegnis</taxon>
    </lineage>
</organism>
<dbReference type="Proteomes" id="UP000270581">
    <property type="component" value="Unassembled WGS sequence"/>
</dbReference>
<evidence type="ECO:0000313" key="1">
    <source>
        <dbReference type="EMBL" id="RNJ27118.1"/>
    </source>
</evidence>
<comment type="caution">
    <text evidence="1">The sequence shown here is derived from an EMBL/GenBank/DDBJ whole genome shotgun (WGS) entry which is preliminary data.</text>
</comment>
<protein>
    <submittedName>
        <fullName evidence="1">Uncharacterized protein</fullName>
    </submittedName>
</protein>
<dbReference type="EMBL" id="RJJC01000001">
    <property type="protein sequence ID" value="RNJ27118.1"/>
    <property type="molecule type" value="Genomic_DNA"/>
</dbReference>
<reference evidence="1 2" key="1">
    <citation type="submission" date="2018-11" db="EMBL/GenBank/DDBJ databases">
        <title>Genome sequences of Natronomonas sp. CBA1133.</title>
        <authorList>
            <person name="Roh S.W."/>
            <person name="Cha I.-T."/>
        </authorList>
    </citation>
    <scope>NUCLEOTIDE SEQUENCE [LARGE SCALE GENOMIC DNA]</scope>
    <source>
        <strain evidence="1 2">CBA1133</strain>
    </source>
</reference>
<name>A0AAJ4R9N6_9EURY</name>
<proteinExistence type="predicted"/>